<evidence type="ECO:0000313" key="2">
    <source>
        <dbReference type="EMBL" id="MFC7394001.1"/>
    </source>
</evidence>
<feature type="domain" description="HTH cro/C1-type" evidence="1">
    <location>
        <begin position="20"/>
        <end position="77"/>
    </location>
</feature>
<dbReference type="CDD" id="cd00093">
    <property type="entry name" value="HTH_XRE"/>
    <property type="match status" value="1"/>
</dbReference>
<evidence type="ECO:0000259" key="1">
    <source>
        <dbReference type="PROSITE" id="PS50943"/>
    </source>
</evidence>
<evidence type="ECO:0000313" key="3">
    <source>
        <dbReference type="Proteomes" id="UP001596505"/>
    </source>
</evidence>
<dbReference type="SUPFAM" id="SSF47413">
    <property type="entry name" value="lambda repressor-like DNA-binding domains"/>
    <property type="match status" value="1"/>
</dbReference>
<protein>
    <recommendedName>
        <fullName evidence="1">HTH cro/C1-type domain-containing protein</fullName>
    </recommendedName>
</protein>
<comment type="caution">
    <text evidence="2">The sequence shown here is derived from an EMBL/GenBank/DDBJ whole genome shotgun (WGS) entry which is preliminary data.</text>
</comment>
<sequence>MIGIGERKLPYTYAFNPEEIRYLRCLRNMSLSAFGEACGIDEMILSRLETGSIKYSPLYDLKVKRGCEVLAISAAEIQTARTLIALKYEIEKGSSQ</sequence>
<dbReference type="Proteomes" id="UP001596505">
    <property type="component" value="Unassembled WGS sequence"/>
</dbReference>
<dbReference type="Gene3D" id="1.10.260.40">
    <property type="entry name" value="lambda repressor-like DNA-binding domains"/>
    <property type="match status" value="1"/>
</dbReference>
<dbReference type="InterPro" id="IPR001387">
    <property type="entry name" value="Cro/C1-type_HTH"/>
</dbReference>
<reference evidence="3" key="1">
    <citation type="journal article" date="2019" name="Int. J. Syst. Evol. Microbiol.">
        <title>The Global Catalogue of Microorganisms (GCM) 10K type strain sequencing project: providing services to taxonomists for standard genome sequencing and annotation.</title>
        <authorList>
            <consortium name="The Broad Institute Genomics Platform"/>
            <consortium name="The Broad Institute Genome Sequencing Center for Infectious Disease"/>
            <person name="Wu L."/>
            <person name="Ma J."/>
        </authorList>
    </citation>
    <scope>NUCLEOTIDE SEQUENCE [LARGE SCALE GENOMIC DNA]</scope>
    <source>
        <strain evidence="3">CGMCC 1.16305</strain>
    </source>
</reference>
<organism evidence="2 3">
    <name type="scientific">Scopulibacillus cellulosilyticus</name>
    <dbReference type="NCBI Taxonomy" id="2665665"/>
    <lineage>
        <taxon>Bacteria</taxon>
        <taxon>Bacillati</taxon>
        <taxon>Bacillota</taxon>
        <taxon>Bacilli</taxon>
        <taxon>Bacillales</taxon>
        <taxon>Sporolactobacillaceae</taxon>
        <taxon>Scopulibacillus</taxon>
    </lineage>
</organism>
<dbReference type="RefSeq" id="WP_380966900.1">
    <property type="nucleotide sequence ID" value="NZ_JBHTCO010000017.1"/>
</dbReference>
<name>A0ABW2PX70_9BACL</name>
<proteinExistence type="predicted"/>
<keyword evidence="3" id="KW-1185">Reference proteome</keyword>
<dbReference type="PROSITE" id="PS50943">
    <property type="entry name" value="HTH_CROC1"/>
    <property type="match status" value="1"/>
</dbReference>
<gene>
    <name evidence="2" type="ORF">ACFQRG_13650</name>
</gene>
<accession>A0ABW2PX70</accession>
<dbReference type="InterPro" id="IPR010982">
    <property type="entry name" value="Lambda_DNA-bd_dom_sf"/>
</dbReference>
<dbReference type="EMBL" id="JBHTCO010000017">
    <property type="protein sequence ID" value="MFC7394001.1"/>
    <property type="molecule type" value="Genomic_DNA"/>
</dbReference>